<accession>A0AAN8YCD3</accession>
<gene>
    <name evidence="2" type="ORF">RDI58_014926</name>
</gene>
<sequence length="94" mass="10378">MTQSITDESEVSPNDVIGKVLGKEHFGRVRCLVLGVVPSRAFKQTRPPYSDLNASSENNDSCSSQCQDKSDIKSKNPRKLQSYDECSHSIGECI</sequence>
<dbReference type="AlphaFoldDB" id="A0AAN8YCD3"/>
<organism evidence="2 3">
    <name type="scientific">Solanum bulbocastanum</name>
    <name type="common">Wild potato</name>
    <dbReference type="NCBI Taxonomy" id="147425"/>
    <lineage>
        <taxon>Eukaryota</taxon>
        <taxon>Viridiplantae</taxon>
        <taxon>Streptophyta</taxon>
        <taxon>Embryophyta</taxon>
        <taxon>Tracheophyta</taxon>
        <taxon>Spermatophyta</taxon>
        <taxon>Magnoliopsida</taxon>
        <taxon>eudicotyledons</taxon>
        <taxon>Gunneridae</taxon>
        <taxon>Pentapetalae</taxon>
        <taxon>asterids</taxon>
        <taxon>lamiids</taxon>
        <taxon>Solanales</taxon>
        <taxon>Solanaceae</taxon>
        <taxon>Solanoideae</taxon>
        <taxon>Solaneae</taxon>
        <taxon>Solanum</taxon>
    </lineage>
</organism>
<evidence type="ECO:0000313" key="3">
    <source>
        <dbReference type="Proteomes" id="UP001371456"/>
    </source>
</evidence>
<name>A0AAN8YCD3_SOLBU</name>
<comment type="caution">
    <text evidence="2">The sequence shown here is derived from an EMBL/GenBank/DDBJ whole genome shotgun (WGS) entry which is preliminary data.</text>
</comment>
<dbReference type="EMBL" id="JBANQN010000006">
    <property type="protein sequence ID" value="KAK6786401.1"/>
    <property type="molecule type" value="Genomic_DNA"/>
</dbReference>
<evidence type="ECO:0000313" key="2">
    <source>
        <dbReference type="EMBL" id="KAK6786401.1"/>
    </source>
</evidence>
<reference evidence="2 3" key="1">
    <citation type="submission" date="2024-02" db="EMBL/GenBank/DDBJ databases">
        <title>de novo genome assembly of Solanum bulbocastanum strain 11H21.</title>
        <authorList>
            <person name="Hosaka A.J."/>
        </authorList>
    </citation>
    <scope>NUCLEOTIDE SEQUENCE [LARGE SCALE GENOMIC DNA]</scope>
    <source>
        <tissue evidence="2">Young leaves</tissue>
    </source>
</reference>
<protein>
    <submittedName>
        <fullName evidence="2">Uncharacterized protein</fullName>
    </submittedName>
</protein>
<keyword evidence="3" id="KW-1185">Reference proteome</keyword>
<evidence type="ECO:0000256" key="1">
    <source>
        <dbReference type="SAM" id="MobiDB-lite"/>
    </source>
</evidence>
<dbReference type="Proteomes" id="UP001371456">
    <property type="component" value="Unassembled WGS sequence"/>
</dbReference>
<feature type="region of interest" description="Disordered" evidence="1">
    <location>
        <begin position="45"/>
        <end position="79"/>
    </location>
</feature>
<proteinExistence type="predicted"/>